<name>A0AAV6SP81_SOLSE</name>
<evidence type="ECO:0000313" key="1">
    <source>
        <dbReference type="EMBL" id="KAG7518142.1"/>
    </source>
</evidence>
<dbReference type="Proteomes" id="UP000693946">
    <property type="component" value="Linkage Group LG12"/>
</dbReference>
<dbReference type="EMBL" id="JAGKHQ010000004">
    <property type="protein sequence ID" value="KAG7518142.1"/>
    <property type="molecule type" value="Genomic_DNA"/>
</dbReference>
<comment type="caution">
    <text evidence="1">The sequence shown here is derived from an EMBL/GenBank/DDBJ whole genome shotgun (WGS) entry which is preliminary data.</text>
</comment>
<gene>
    <name evidence="1" type="ORF">JOB18_026457</name>
</gene>
<reference evidence="1 2" key="1">
    <citation type="journal article" date="2021" name="Sci. Rep.">
        <title>Chromosome anchoring in Senegalese sole (Solea senegalensis) reveals sex-associated markers and genome rearrangements in flatfish.</title>
        <authorList>
            <person name="Guerrero-Cozar I."/>
            <person name="Gomez-Garrido J."/>
            <person name="Berbel C."/>
            <person name="Martinez-Blanch J.F."/>
            <person name="Alioto T."/>
            <person name="Claros M.G."/>
            <person name="Gagnaire P.A."/>
            <person name="Manchado M."/>
        </authorList>
    </citation>
    <scope>NUCLEOTIDE SEQUENCE [LARGE SCALE GENOMIC DNA]</scope>
    <source>
        <strain evidence="1">Sse05_10M</strain>
    </source>
</reference>
<evidence type="ECO:0000313" key="2">
    <source>
        <dbReference type="Proteomes" id="UP000693946"/>
    </source>
</evidence>
<organism evidence="1 2">
    <name type="scientific">Solea senegalensis</name>
    <name type="common">Senegalese sole</name>
    <dbReference type="NCBI Taxonomy" id="28829"/>
    <lineage>
        <taxon>Eukaryota</taxon>
        <taxon>Metazoa</taxon>
        <taxon>Chordata</taxon>
        <taxon>Craniata</taxon>
        <taxon>Vertebrata</taxon>
        <taxon>Euteleostomi</taxon>
        <taxon>Actinopterygii</taxon>
        <taxon>Neopterygii</taxon>
        <taxon>Teleostei</taxon>
        <taxon>Neoteleostei</taxon>
        <taxon>Acanthomorphata</taxon>
        <taxon>Carangaria</taxon>
        <taxon>Pleuronectiformes</taxon>
        <taxon>Pleuronectoidei</taxon>
        <taxon>Soleidae</taxon>
        <taxon>Solea</taxon>
    </lineage>
</organism>
<sequence length="129" mass="14268">MVVQGVRQDGRQLTGFSYPHITSLPEQCYFQPITENSSAPPMSGSSLGEYRRKTLHVRGHLSLESADVRINRHFPPTRINQAVPPDSGAAAASAAAFAATAAAPTDAELNSLWRKRQRISGKYLEWHFY</sequence>
<keyword evidence="2" id="KW-1185">Reference proteome</keyword>
<dbReference type="AlphaFoldDB" id="A0AAV6SP81"/>
<accession>A0AAV6SP81</accession>
<protein>
    <submittedName>
        <fullName evidence="1">Uncharacterized protein</fullName>
    </submittedName>
</protein>
<proteinExistence type="predicted"/>